<dbReference type="EMBL" id="JAWDJW010011193">
    <property type="protein sequence ID" value="KAK3044974.1"/>
    <property type="molecule type" value="Genomic_DNA"/>
</dbReference>
<keyword evidence="2" id="KW-1185">Reference proteome</keyword>
<evidence type="ECO:0000313" key="2">
    <source>
        <dbReference type="Proteomes" id="UP001186974"/>
    </source>
</evidence>
<protein>
    <submittedName>
        <fullName evidence="1">Uncharacterized protein</fullName>
    </submittedName>
</protein>
<evidence type="ECO:0000313" key="1">
    <source>
        <dbReference type="EMBL" id="KAK3044974.1"/>
    </source>
</evidence>
<name>A0ACC3CVB4_9PEZI</name>
<dbReference type="Proteomes" id="UP001186974">
    <property type="component" value="Unassembled WGS sequence"/>
</dbReference>
<sequence>DPIEWFEERVASGNASTQSLTIYVQSLLHKYNSLGGSERDEYICRRGASKALAWLGSSAHMSFDALIERSWPSDFINAFVRALIIEHRQDVLQVWLFATTSTTRTLDGSNRDNAATNLRKWKSRILKAYLLAELPSGRLDESLKVFLRALSLSTGEDRLLQNPHASAAGFILTMIKMPHLRLVASSLYESFLNTVPQWSDEPLLWQGLLSAHHPQTPTTSHGLKYLKSINSTVDTWQSGTKSKRHAQVELCLALARLFLAKDSVEDATWVMDLARSGFPEELGLTVDQETTEESRPSMINEKEMANLRELDALCLG</sequence>
<accession>A0ACC3CVB4</accession>
<reference evidence="1" key="1">
    <citation type="submission" date="2024-09" db="EMBL/GenBank/DDBJ databases">
        <title>Black Yeasts Isolated from many extreme environments.</title>
        <authorList>
            <person name="Coleine C."/>
            <person name="Stajich J.E."/>
            <person name="Selbmann L."/>
        </authorList>
    </citation>
    <scope>NUCLEOTIDE SEQUENCE</scope>
    <source>
        <strain evidence="1">CCFEE 5737</strain>
    </source>
</reference>
<organism evidence="1 2">
    <name type="scientific">Coniosporium uncinatum</name>
    <dbReference type="NCBI Taxonomy" id="93489"/>
    <lineage>
        <taxon>Eukaryota</taxon>
        <taxon>Fungi</taxon>
        <taxon>Dikarya</taxon>
        <taxon>Ascomycota</taxon>
        <taxon>Pezizomycotina</taxon>
        <taxon>Dothideomycetes</taxon>
        <taxon>Dothideomycetes incertae sedis</taxon>
        <taxon>Coniosporium</taxon>
    </lineage>
</organism>
<comment type="caution">
    <text evidence="1">The sequence shown here is derived from an EMBL/GenBank/DDBJ whole genome shotgun (WGS) entry which is preliminary data.</text>
</comment>
<gene>
    <name evidence="1" type="ORF">LTS18_014896</name>
</gene>
<feature type="non-terminal residue" evidence="1">
    <location>
        <position position="1"/>
    </location>
</feature>
<proteinExistence type="predicted"/>